<dbReference type="Proteomes" id="UP000765509">
    <property type="component" value="Unassembled WGS sequence"/>
</dbReference>
<feature type="compositionally biased region" description="Basic residues" evidence="1">
    <location>
        <begin position="26"/>
        <end position="38"/>
    </location>
</feature>
<organism evidence="2 3">
    <name type="scientific">Austropuccinia psidii MF-1</name>
    <dbReference type="NCBI Taxonomy" id="1389203"/>
    <lineage>
        <taxon>Eukaryota</taxon>
        <taxon>Fungi</taxon>
        <taxon>Dikarya</taxon>
        <taxon>Basidiomycota</taxon>
        <taxon>Pucciniomycotina</taxon>
        <taxon>Pucciniomycetes</taxon>
        <taxon>Pucciniales</taxon>
        <taxon>Sphaerophragmiaceae</taxon>
        <taxon>Austropuccinia</taxon>
    </lineage>
</organism>
<proteinExistence type="predicted"/>
<comment type="caution">
    <text evidence="2">The sequence shown here is derived from an EMBL/GenBank/DDBJ whole genome shotgun (WGS) entry which is preliminary data.</text>
</comment>
<evidence type="ECO:0000313" key="3">
    <source>
        <dbReference type="Proteomes" id="UP000765509"/>
    </source>
</evidence>
<evidence type="ECO:0000256" key="1">
    <source>
        <dbReference type="SAM" id="MobiDB-lite"/>
    </source>
</evidence>
<reference evidence="2" key="1">
    <citation type="submission" date="2021-03" db="EMBL/GenBank/DDBJ databases">
        <title>Draft genome sequence of rust myrtle Austropuccinia psidii MF-1, a brazilian biotype.</title>
        <authorList>
            <person name="Quecine M.C."/>
            <person name="Pachon D.M.R."/>
            <person name="Bonatelli M.L."/>
            <person name="Correr F.H."/>
            <person name="Franceschini L.M."/>
            <person name="Leite T.F."/>
            <person name="Margarido G.R.A."/>
            <person name="Almeida C.A."/>
            <person name="Ferrarezi J.A."/>
            <person name="Labate C.A."/>
        </authorList>
    </citation>
    <scope>NUCLEOTIDE SEQUENCE</scope>
    <source>
        <strain evidence="2">MF-1</strain>
    </source>
</reference>
<dbReference type="EMBL" id="AVOT02059628">
    <property type="protein sequence ID" value="MBW0553277.1"/>
    <property type="molecule type" value="Genomic_DNA"/>
</dbReference>
<dbReference type="AlphaFoldDB" id="A0A9Q3J0L5"/>
<sequence length="113" mass="12689">MDPLDSQKPGQFGPWGALVTPTASRTRQRPKGPKKQKKEKGPLITIPSKMAIVMARTQDTQEGPKWPNTKDNGDKPPPWMLPKANQGEESPRGPIVWPIMEIYMFISPLLIIF</sequence>
<protein>
    <submittedName>
        <fullName evidence="2">Uncharacterized protein</fullName>
    </submittedName>
</protein>
<name>A0A9Q3J0L5_9BASI</name>
<evidence type="ECO:0000313" key="2">
    <source>
        <dbReference type="EMBL" id="MBW0553277.1"/>
    </source>
</evidence>
<feature type="region of interest" description="Disordered" evidence="1">
    <location>
        <begin position="1"/>
        <end position="91"/>
    </location>
</feature>
<keyword evidence="3" id="KW-1185">Reference proteome</keyword>
<gene>
    <name evidence="2" type="ORF">O181_092992</name>
</gene>
<accession>A0A9Q3J0L5</accession>